<feature type="compositionally biased region" description="Polar residues" evidence="1">
    <location>
        <begin position="62"/>
        <end position="76"/>
    </location>
</feature>
<organism evidence="3 4">
    <name type="scientific">Shewanella mangrovisoli</name>
    <dbReference type="NCBI Taxonomy" id="2864211"/>
    <lineage>
        <taxon>Bacteria</taxon>
        <taxon>Pseudomonadati</taxon>
        <taxon>Pseudomonadota</taxon>
        <taxon>Gammaproteobacteria</taxon>
        <taxon>Alteromonadales</taxon>
        <taxon>Shewanellaceae</taxon>
        <taxon>Shewanella</taxon>
    </lineage>
</organism>
<evidence type="ECO:0000313" key="4">
    <source>
        <dbReference type="Proteomes" id="UP001576708"/>
    </source>
</evidence>
<accession>A0ABV4VMG7</accession>
<feature type="chain" id="PRO_5047183830" evidence="2">
    <location>
        <begin position="23"/>
        <end position="341"/>
    </location>
</feature>
<feature type="compositionally biased region" description="Polar residues" evidence="1">
    <location>
        <begin position="25"/>
        <end position="43"/>
    </location>
</feature>
<feature type="signal peptide" evidence="2">
    <location>
        <begin position="1"/>
        <end position="22"/>
    </location>
</feature>
<dbReference type="RefSeq" id="WP_342202437.1">
    <property type="nucleotide sequence ID" value="NZ_JBCATE010000006.1"/>
</dbReference>
<feature type="region of interest" description="Disordered" evidence="1">
    <location>
        <begin position="24"/>
        <end position="86"/>
    </location>
</feature>
<sequence>MARIIPSVLGLTLALASASLFAADPSTQAPDPNMQAPETSTQTPESAPESAPESSSQALETAPQNAETSQPSTAPNGQAAAKRTSNYLPANEIKQITIDDQPLELLVRSWEGRKKLGAAIILPATNGTADAPGLMAFVRRNINAAGWASLSLTPPTEPPAPNFATPATEVTSAGAAQLSSPSNKPSQKVKPEQSNKHLLEQEDFLVKSMSQLDSVGTDFPGKRVLITADQSAGLLISLLSQKKIADPDVLIVINPYSEDEARNQAIAEKLAKLTMPILDIQSPDGHPASLETAEQRKSLAVTLEAPNYRQTTLALNLDNESAWQNCLSAIRGFAARMSGAN</sequence>
<keyword evidence="2" id="KW-0732">Signal</keyword>
<protein>
    <submittedName>
        <fullName evidence="3">DUF3530 family protein</fullName>
    </submittedName>
</protein>
<evidence type="ECO:0000256" key="2">
    <source>
        <dbReference type="SAM" id="SignalP"/>
    </source>
</evidence>
<name>A0ABV4VMG7_9GAMM</name>
<gene>
    <name evidence="3" type="ORF">ACE02W_16970</name>
</gene>
<dbReference type="Proteomes" id="UP001576708">
    <property type="component" value="Unassembled WGS sequence"/>
</dbReference>
<feature type="region of interest" description="Disordered" evidence="1">
    <location>
        <begin position="153"/>
        <end position="195"/>
    </location>
</feature>
<feature type="compositionally biased region" description="Low complexity" evidence="1">
    <location>
        <begin position="44"/>
        <end position="58"/>
    </location>
</feature>
<evidence type="ECO:0000313" key="3">
    <source>
        <dbReference type="EMBL" id="MFB2621508.1"/>
    </source>
</evidence>
<dbReference type="InterPro" id="IPR022529">
    <property type="entry name" value="DUF3530"/>
</dbReference>
<reference evidence="3 4" key="1">
    <citation type="submission" date="2024-09" db="EMBL/GenBank/DDBJ databases">
        <authorList>
            <person name="Zhang Y."/>
        </authorList>
    </citation>
    <scope>NUCLEOTIDE SEQUENCE [LARGE SCALE GENOMIC DNA]</scope>
    <source>
        <strain evidence="3 4">ZJ318</strain>
    </source>
</reference>
<comment type="caution">
    <text evidence="3">The sequence shown here is derived from an EMBL/GenBank/DDBJ whole genome shotgun (WGS) entry which is preliminary data.</text>
</comment>
<proteinExistence type="predicted"/>
<evidence type="ECO:0000256" key="1">
    <source>
        <dbReference type="SAM" id="MobiDB-lite"/>
    </source>
</evidence>
<dbReference type="EMBL" id="JBHFGU010000006">
    <property type="protein sequence ID" value="MFB2621508.1"/>
    <property type="molecule type" value="Genomic_DNA"/>
</dbReference>
<feature type="compositionally biased region" description="Polar residues" evidence="1">
    <location>
        <begin position="177"/>
        <end position="186"/>
    </location>
</feature>
<dbReference type="Pfam" id="PF12048">
    <property type="entry name" value="DUF3530"/>
    <property type="match status" value="1"/>
</dbReference>
<keyword evidence="4" id="KW-1185">Reference proteome</keyword>